<dbReference type="PANTHER" id="PTHR12001:SF85">
    <property type="entry name" value="SHORT CHAIN ISOPRENYL DIPHOSPHATE SYNTHASE"/>
    <property type="match status" value="1"/>
</dbReference>
<evidence type="ECO:0000256" key="4">
    <source>
        <dbReference type="ARBA" id="ARBA00022723"/>
    </source>
</evidence>
<dbReference type="InterPro" id="IPR033749">
    <property type="entry name" value="Polyprenyl_synt_CS"/>
</dbReference>
<keyword evidence="5" id="KW-0460">Magnesium</keyword>
<dbReference type="CDD" id="cd00685">
    <property type="entry name" value="Trans_IPPS_HT"/>
    <property type="match status" value="1"/>
</dbReference>
<dbReference type="InterPro" id="IPR008949">
    <property type="entry name" value="Isoprenoid_synthase_dom_sf"/>
</dbReference>
<gene>
    <name evidence="7" type="ORF">G3O08_00120</name>
</gene>
<reference evidence="7 8" key="1">
    <citation type="submission" date="2020-02" db="EMBL/GenBank/DDBJ databases">
        <title>Out from the shadows clarifying the taxonomy of the family Cryomorphaceae and related taxa by utilizing the GTDB taxonomic framework.</title>
        <authorList>
            <person name="Bowman J.P."/>
        </authorList>
    </citation>
    <scope>NUCLEOTIDE SEQUENCE [LARGE SCALE GENOMIC DNA]</scope>
    <source>
        <strain evidence="7 8">QSSC 1-22</strain>
    </source>
</reference>
<organism evidence="7 8">
    <name type="scientific">Cryomorpha ignava</name>
    <dbReference type="NCBI Taxonomy" id="101383"/>
    <lineage>
        <taxon>Bacteria</taxon>
        <taxon>Pseudomonadati</taxon>
        <taxon>Bacteroidota</taxon>
        <taxon>Flavobacteriia</taxon>
        <taxon>Flavobacteriales</taxon>
        <taxon>Cryomorphaceae</taxon>
        <taxon>Cryomorpha</taxon>
    </lineage>
</organism>
<dbReference type="SFLD" id="SFLDS00005">
    <property type="entry name" value="Isoprenoid_Synthase_Type_I"/>
    <property type="match status" value="1"/>
</dbReference>
<evidence type="ECO:0000256" key="1">
    <source>
        <dbReference type="ARBA" id="ARBA00001946"/>
    </source>
</evidence>
<dbReference type="InterPro" id="IPR000092">
    <property type="entry name" value="Polyprenyl_synt"/>
</dbReference>
<keyword evidence="8" id="KW-1185">Reference proteome</keyword>
<dbReference type="RefSeq" id="WP_163282634.1">
    <property type="nucleotide sequence ID" value="NZ_JAAGVY010000001.1"/>
</dbReference>
<dbReference type="Gene3D" id="1.10.600.10">
    <property type="entry name" value="Farnesyl Diphosphate Synthase"/>
    <property type="match status" value="1"/>
</dbReference>
<keyword evidence="4" id="KW-0479">Metal-binding</keyword>
<name>A0A7K3WK43_9FLAO</name>
<dbReference type="SFLD" id="SFLDG01017">
    <property type="entry name" value="Polyprenyl_Transferase_Like"/>
    <property type="match status" value="1"/>
</dbReference>
<evidence type="ECO:0000256" key="2">
    <source>
        <dbReference type="ARBA" id="ARBA00006706"/>
    </source>
</evidence>
<dbReference type="GO" id="GO:0008299">
    <property type="term" value="P:isoprenoid biosynthetic process"/>
    <property type="evidence" value="ECO:0007669"/>
    <property type="project" value="InterPro"/>
</dbReference>
<evidence type="ECO:0000256" key="3">
    <source>
        <dbReference type="ARBA" id="ARBA00022679"/>
    </source>
</evidence>
<comment type="caution">
    <text evidence="7">The sequence shown here is derived from an EMBL/GenBank/DDBJ whole genome shotgun (WGS) entry which is preliminary data.</text>
</comment>
<dbReference type="Pfam" id="PF00348">
    <property type="entry name" value="polyprenyl_synt"/>
    <property type="match status" value="1"/>
</dbReference>
<keyword evidence="3 6" id="KW-0808">Transferase</keyword>
<dbReference type="GO" id="GO:0004659">
    <property type="term" value="F:prenyltransferase activity"/>
    <property type="evidence" value="ECO:0007669"/>
    <property type="project" value="InterPro"/>
</dbReference>
<dbReference type="AlphaFoldDB" id="A0A7K3WK43"/>
<accession>A0A7K3WK43</accession>
<evidence type="ECO:0000256" key="5">
    <source>
        <dbReference type="ARBA" id="ARBA00022842"/>
    </source>
</evidence>
<evidence type="ECO:0000313" key="8">
    <source>
        <dbReference type="Proteomes" id="UP000486602"/>
    </source>
</evidence>
<dbReference type="Proteomes" id="UP000486602">
    <property type="component" value="Unassembled WGS sequence"/>
</dbReference>
<comment type="similarity">
    <text evidence="2 6">Belongs to the FPP/GGPP synthase family.</text>
</comment>
<sequence>MTQHLDALQNKFEAALLNYAGSLPDNSLHQPIRYILALGGKRIRPALVLLSGKAFGAAEGQLIRTALAVEIFHNFSLVHDDIMDKAPLRRGKATVHEKWDSNAAILSGDAMLIEAYKQLSLCGHDHLKAILDLFNTTSLQVCEGQQLDMDFESRTNVSVSEYIEMIRLKTAVLLGCSLKMGALLGNASEDDCKHIYNFGKLCGIAFQIQDDYLDAFGNPQDFGKQVGGDILSNKKTYLIIKALELASADVQAELESIYFQNTISDGDKKVSRVLKLFRELKIDEITKDESLRYFQLAKAEIDNTSLNDSQKEGFLEFLEMLQGRRK</sequence>
<dbReference type="EMBL" id="JAAGVY010000001">
    <property type="protein sequence ID" value="NEN21908.1"/>
    <property type="molecule type" value="Genomic_DNA"/>
</dbReference>
<evidence type="ECO:0000313" key="7">
    <source>
        <dbReference type="EMBL" id="NEN21908.1"/>
    </source>
</evidence>
<protein>
    <submittedName>
        <fullName evidence="7">Polyprenyl synthetase family protein</fullName>
    </submittedName>
</protein>
<evidence type="ECO:0000256" key="6">
    <source>
        <dbReference type="RuleBase" id="RU004466"/>
    </source>
</evidence>
<dbReference type="SUPFAM" id="SSF48576">
    <property type="entry name" value="Terpenoid synthases"/>
    <property type="match status" value="1"/>
</dbReference>
<comment type="cofactor">
    <cofactor evidence="1">
        <name>Mg(2+)</name>
        <dbReference type="ChEBI" id="CHEBI:18420"/>
    </cofactor>
</comment>
<proteinExistence type="inferred from homology"/>
<dbReference type="PANTHER" id="PTHR12001">
    <property type="entry name" value="GERANYLGERANYL PYROPHOSPHATE SYNTHASE"/>
    <property type="match status" value="1"/>
</dbReference>
<dbReference type="GO" id="GO:0046872">
    <property type="term" value="F:metal ion binding"/>
    <property type="evidence" value="ECO:0007669"/>
    <property type="project" value="UniProtKB-KW"/>
</dbReference>
<dbReference type="PROSITE" id="PS00723">
    <property type="entry name" value="POLYPRENYL_SYNTHASE_1"/>
    <property type="match status" value="1"/>
</dbReference>